<dbReference type="AlphaFoldDB" id="A0A645H3E0"/>
<reference evidence="2" key="1">
    <citation type="submission" date="2019-08" db="EMBL/GenBank/DDBJ databases">
        <authorList>
            <person name="Kucharzyk K."/>
            <person name="Murdoch R.W."/>
            <person name="Higgins S."/>
            <person name="Loffler F."/>
        </authorList>
    </citation>
    <scope>NUCLEOTIDE SEQUENCE</scope>
</reference>
<organism evidence="2">
    <name type="scientific">bioreactor metagenome</name>
    <dbReference type="NCBI Taxonomy" id="1076179"/>
    <lineage>
        <taxon>unclassified sequences</taxon>
        <taxon>metagenomes</taxon>
        <taxon>ecological metagenomes</taxon>
    </lineage>
</organism>
<comment type="caution">
    <text evidence="2">The sequence shown here is derived from an EMBL/GenBank/DDBJ whole genome shotgun (WGS) entry which is preliminary data.</text>
</comment>
<gene>
    <name evidence="2" type="ORF">SDC9_180323</name>
</gene>
<feature type="transmembrane region" description="Helical" evidence="1">
    <location>
        <begin position="49"/>
        <end position="68"/>
    </location>
</feature>
<protein>
    <submittedName>
        <fullName evidence="2">Uncharacterized protein</fullName>
    </submittedName>
</protein>
<proteinExistence type="predicted"/>
<keyword evidence="1" id="KW-1133">Transmembrane helix</keyword>
<keyword evidence="1" id="KW-0812">Transmembrane</keyword>
<accession>A0A645H3E0</accession>
<feature type="transmembrane region" description="Helical" evidence="1">
    <location>
        <begin position="21"/>
        <end position="43"/>
    </location>
</feature>
<evidence type="ECO:0000313" key="2">
    <source>
        <dbReference type="EMBL" id="MPN32842.1"/>
    </source>
</evidence>
<keyword evidence="1" id="KW-0472">Membrane</keyword>
<sequence length="79" mass="9213">MFMEPIEKNNSEITSKTKKIRIARNAIIVLNTIAGLLMCFVYFQLFNLTFIILGIALILLNIPLFFTFNKIEKQLKNYL</sequence>
<evidence type="ECO:0000256" key="1">
    <source>
        <dbReference type="SAM" id="Phobius"/>
    </source>
</evidence>
<name>A0A645H3E0_9ZZZZ</name>
<dbReference type="EMBL" id="VSSQ01085055">
    <property type="protein sequence ID" value="MPN32842.1"/>
    <property type="molecule type" value="Genomic_DNA"/>
</dbReference>